<dbReference type="SUPFAM" id="SSF81606">
    <property type="entry name" value="PP2C-like"/>
    <property type="match status" value="1"/>
</dbReference>
<gene>
    <name evidence="3" type="ORF">AAF454_08620</name>
</gene>
<dbReference type="InterPro" id="IPR001932">
    <property type="entry name" value="PPM-type_phosphatase-like_dom"/>
</dbReference>
<dbReference type="Gene3D" id="1.10.1240.30">
    <property type="entry name" value="KaiA/RbsU domain"/>
    <property type="match status" value="1"/>
</dbReference>
<organism evidence="3 4">
    <name type="scientific">Kurthia gibsonii</name>
    <dbReference type="NCBI Taxonomy" id="33946"/>
    <lineage>
        <taxon>Bacteria</taxon>
        <taxon>Bacillati</taxon>
        <taxon>Bacillota</taxon>
        <taxon>Bacilli</taxon>
        <taxon>Bacillales</taxon>
        <taxon>Caryophanaceae</taxon>
        <taxon>Kurthia</taxon>
    </lineage>
</organism>
<dbReference type="Pfam" id="PF07228">
    <property type="entry name" value="SpoIIE"/>
    <property type="match status" value="1"/>
</dbReference>
<dbReference type="Pfam" id="PF08673">
    <property type="entry name" value="RsbU_N"/>
    <property type="match status" value="1"/>
</dbReference>
<dbReference type="RefSeq" id="WP_087681121.1">
    <property type="nucleotide sequence ID" value="NZ_JALKQX010000006.1"/>
</dbReference>
<evidence type="ECO:0000313" key="4">
    <source>
        <dbReference type="Proteomes" id="UP001398420"/>
    </source>
</evidence>
<dbReference type="SMART" id="SM00331">
    <property type="entry name" value="PP2C_SIG"/>
    <property type="match status" value="1"/>
</dbReference>
<name>A0ABU9LN77_9BACL</name>
<dbReference type="SUPFAM" id="SSF101215">
    <property type="entry name" value="KaiA/RbsU domain"/>
    <property type="match status" value="1"/>
</dbReference>
<dbReference type="PANTHER" id="PTHR43156">
    <property type="entry name" value="STAGE II SPORULATION PROTEIN E-RELATED"/>
    <property type="match status" value="1"/>
</dbReference>
<dbReference type="InterPro" id="IPR036457">
    <property type="entry name" value="PPM-type-like_dom_sf"/>
</dbReference>
<dbReference type="Proteomes" id="UP001398420">
    <property type="component" value="Unassembled WGS sequence"/>
</dbReference>
<dbReference type="Gene3D" id="3.60.40.10">
    <property type="entry name" value="PPM-type phosphatase domain"/>
    <property type="match status" value="1"/>
</dbReference>
<evidence type="ECO:0000259" key="2">
    <source>
        <dbReference type="PROSITE" id="PS51746"/>
    </source>
</evidence>
<feature type="domain" description="PPM-type phosphatase" evidence="2">
    <location>
        <begin position="124"/>
        <end position="336"/>
    </location>
</feature>
<sequence length="339" mass="38549">MTNEIKKQYTMLLGQYLQYQTERNLYLGQNFSRRLVQKDITPEEVISIHKDSLEEIYEGSEEFTDGMKNALDFLTEFMIQYGLALREHKILLKNQEEMDHELELAANVQKTMLKTTIPTINGLSIGSISVPARKMNGDYIYYQGDSKRFVGVGVADVVGKGIPAALCMSMVKNGLDTLGQPSISPSYAMDVLNRIVEKTVDDNMFISMFYGRYDVVQSTFTYCSAGHEPALLYRAKDGKFIELESEGLLLGVLPDVHNQERSVQLAKGDMVIIMTDGVTECRVEDRFLEKSELTDLIFKHKDKIPQQLAEAIFHEIEKLSHFQKLADDLTFVVLKKEDD</sequence>
<keyword evidence="4" id="KW-1185">Reference proteome</keyword>
<evidence type="ECO:0000313" key="3">
    <source>
        <dbReference type="EMBL" id="MEL5988464.1"/>
    </source>
</evidence>
<evidence type="ECO:0000256" key="1">
    <source>
        <dbReference type="ARBA" id="ARBA00022801"/>
    </source>
</evidence>
<dbReference type="PROSITE" id="PS51746">
    <property type="entry name" value="PPM_2"/>
    <property type="match status" value="1"/>
</dbReference>
<comment type="caution">
    <text evidence="3">The sequence shown here is derived from an EMBL/GenBank/DDBJ whole genome shotgun (WGS) entry which is preliminary data.</text>
</comment>
<dbReference type="PANTHER" id="PTHR43156:SF15">
    <property type="entry name" value="PHOSPHOSERINE PHOSPHATASE RSBU"/>
    <property type="match status" value="1"/>
</dbReference>
<proteinExistence type="predicted"/>
<dbReference type="EMBL" id="JBCEWA010000006">
    <property type="protein sequence ID" value="MEL5988464.1"/>
    <property type="molecule type" value="Genomic_DNA"/>
</dbReference>
<reference evidence="3 4" key="1">
    <citation type="submission" date="2024-04" db="EMBL/GenBank/DDBJ databases">
        <authorList>
            <person name="Wu Y.S."/>
            <person name="Zhang L."/>
        </authorList>
    </citation>
    <scope>NUCLEOTIDE SEQUENCE [LARGE SCALE GENOMIC DNA]</scope>
    <source>
        <strain evidence="3 4">KG-01</strain>
    </source>
</reference>
<dbReference type="InterPro" id="IPR017944">
    <property type="entry name" value="KaiA/RbsU_helical_domain_sf"/>
</dbReference>
<protein>
    <submittedName>
        <fullName evidence="3">PP2C family protein-serine/threonine phosphatase</fullName>
    </submittedName>
</protein>
<dbReference type="InterPro" id="IPR014787">
    <property type="entry name" value="PSer_Pase_RsbU_N"/>
</dbReference>
<keyword evidence="1" id="KW-0378">Hydrolase</keyword>
<dbReference type="InterPro" id="IPR052016">
    <property type="entry name" value="Bact_Sigma-Reg"/>
</dbReference>
<accession>A0ABU9LN77</accession>